<name>A0A8J2L3B0_9HEXA</name>
<dbReference type="GO" id="GO:0035556">
    <property type="term" value="P:intracellular signal transduction"/>
    <property type="evidence" value="ECO:0007669"/>
    <property type="project" value="InterPro"/>
</dbReference>
<keyword evidence="2 4" id="KW-0067">ATP-binding</keyword>
<evidence type="ECO:0000256" key="2">
    <source>
        <dbReference type="ARBA" id="ARBA00022840"/>
    </source>
</evidence>
<dbReference type="AlphaFoldDB" id="A0A8J2L3B0"/>
<feature type="compositionally biased region" description="Polar residues" evidence="5">
    <location>
        <begin position="240"/>
        <end position="249"/>
    </location>
</feature>
<feature type="compositionally biased region" description="Polar residues" evidence="5">
    <location>
        <begin position="221"/>
        <end position="230"/>
    </location>
</feature>
<feature type="compositionally biased region" description="Basic and acidic residues" evidence="5">
    <location>
        <begin position="297"/>
        <end position="314"/>
    </location>
</feature>
<dbReference type="Proteomes" id="UP000708208">
    <property type="component" value="Unassembled WGS sequence"/>
</dbReference>
<feature type="compositionally biased region" description="Polar residues" evidence="5">
    <location>
        <begin position="446"/>
        <end position="459"/>
    </location>
</feature>
<dbReference type="InterPro" id="IPR017441">
    <property type="entry name" value="Protein_kinase_ATP_BS"/>
</dbReference>
<feature type="domain" description="Doublecortin" evidence="7">
    <location>
        <begin position="58"/>
        <end position="139"/>
    </location>
</feature>
<dbReference type="GO" id="GO:0005524">
    <property type="term" value="F:ATP binding"/>
    <property type="evidence" value="ECO:0007669"/>
    <property type="project" value="UniProtKB-UniRule"/>
</dbReference>
<evidence type="ECO:0000256" key="3">
    <source>
        <dbReference type="ARBA" id="ARBA00031092"/>
    </source>
</evidence>
<dbReference type="FunFam" id="1.10.510.10:FF:000571">
    <property type="entry name" value="Maternal embryonic leucine zipper kinase"/>
    <property type="match status" value="1"/>
</dbReference>
<feature type="compositionally biased region" description="Polar residues" evidence="5">
    <location>
        <begin position="191"/>
        <end position="209"/>
    </location>
</feature>
<feature type="compositionally biased region" description="Polar residues" evidence="5">
    <location>
        <begin position="270"/>
        <end position="284"/>
    </location>
</feature>
<gene>
    <name evidence="8" type="ORF">AFUS01_LOCUS35637</name>
</gene>
<dbReference type="InterPro" id="IPR003533">
    <property type="entry name" value="Doublecortin_dom"/>
</dbReference>
<evidence type="ECO:0000256" key="5">
    <source>
        <dbReference type="SAM" id="MobiDB-lite"/>
    </source>
</evidence>
<evidence type="ECO:0000259" key="6">
    <source>
        <dbReference type="PROSITE" id="PS50011"/>
    </source>
</evidence>
<protein>
    <recommendedName>
        <fullName evidence="3">Doublecortin-like and CAM kinase-like protein</fullName>
    </recommendedName>
</protein>
<feature type="domain" description="Doublecortin" evidence="7">
    <location>
        <begin position="321"/>
        <end position="404"/>
    </location>
</feature>
<accession>A0A8J2L3B0</accession>
<evidence type="ECO:0000256" key="4">
    <source>
        <dbReference type="PROSITE-ProRule" id="PRU10141"/>
    </source>
</evidence>
<dbReference type="PROSITE" id="PS50011">
    <property type="entry name" value="PROTEIN_KINASE_DOM"/>
    <property type="match status" value="1"/>
</dbReference>
<dbReference type="EMBL" id="CAJVCH010536650">
    <property type="protein sequence ID" value="CAG7825533.1"/>
    <property type="molecule type" value="Genomic_DNA"/>
</dbReference>
<organism evidence="8 9">
    <name type="scientific">Allacma fusca</name>
    <dbReference type="NCBI Taxonomy" id="39272"/>
    <lineage>
        <taxon>Eukaryota</taxon>
        <taxon>Metazoa</taxon>
        <taxon>Ecdysozoa</taxon>
        <taxon>Arthropoda</taxon>
        <taxon>Hexapoda</taxon>
        <taxon>Collembola</taxon>
        <taxon>Symphypleona</taxon>
        <taxon>Sminthuridae</taxon>
        <taxon>Allacma</taxon>
    </lineage>
</organism>
<sequence>MTQLDSIMEDKERTPVNTSSNCSQSGDCPSLLSQTKSEKTKEFRSKIPSPLVTRSITKTFKFHRNGDLHQPVQIASVCIDRIKDWSEFLEEVNKVVSFPGLICSIYTTAGVQVLSLAQLMDQEDYVISGGEPFKQLSYQKKPQNCTASVQSARSEIVNRPKSGSVRLRRNERASVTKSVIIEAMNFPMDEGTQSGPNSLTKTFSEQDVSSIPPILEYTPSLKPSRNNYSHSPKPRPVSAYRSNSPSSTHMGERKTPGVSLTSRIPKRITPNGSNGVIHPNQNAMGTPRLGVNRRKTEKPVTGDKRSSRDVTSSRREFVRPRLVTIIRSGMKPRKASRFLLNKKTAHSFDQVLNDMTESIKPDWGAVRKVYTMNGKEVTALEDFFKDEDIFLVCPNDRVGPDDFDLDSEECKSIQPYVKVSLVSSQTKRVKGIESSKSPQRRPKSAHNPTASQEPTTNYPTHPKYIPLSHFPSPILDKYHVGNIIGDGNFAVVRECTDLLSSQKFAMKVIDKSKCHGRDAPPEHEVKILASIHHPNIILLFEQYDFANELYVVMELVPGGDLFDAIAEATKFPEEESANMTRDIASALSFLHSHRVVHRDIKPENLLVSVDEHGQRRIKLADFGLAQVVTGPMYTVCGTPTYVAPEILAESGYGMKVDVWALGVIVYVLLCGYPPFVSPTGEQEDLFDLILSGEYDFLPEQWNEISDDAKDLIQRMIESDVDIRLCADEVLDHPWLAVDRDDCDQKRQRFYRRDFRFSVFEAMGLSNLPLSSGPINLIQIQQYGCLDDEKLTQFQPAISMSKLNPFDYPVVSLELLCAYI</sequence>
<reference evidence="8" key="1">
    <citation type="submission" date="2021-06" db="EMBL/GenBank/DDBJ databases">
        <authorList>
            <person name="Hodson N. C."/>
            <person name="Mongue J. A."/>
            <person name="Jaron S. K."/>
        </authorList>
    </citation>
    <scope>NUCLEOTIDE SEQUENCE</scope>
</reference>
<dbReference type="PANTHER" id="PTHR24347">
    <property type="entry name" value="SERINE/THREONINE-PROTEIN KINASE"/>
    <property type="match status" value="1"/>
</dbReference>
<feature type="binding site" evidence="4">
    <location>
        <position position="507"/>
    </location>
    <ligand>
        <name>ATP</name>
        <dbReference type="ChEBI" id="CHEBI:30616"/>
    </ligand>
</feature>
<proteinExistence type="predicted"/>
<keyword evidence="9" id="KW-1185">Reference proteome</keyword>
<feature type="region of interest" description="Disordered" evidence="5">
    <location>
        <begin position="187"/>
        <end position="314"/>
    </location>
</feature>
<evidence type="ECO:0000259" key="7">
    <source>
        <dbReference type="PROSITE" id="PS50309"/>
    </source>
</evidence>
<evidence type="ECO:0000313" key="8">
    <source>
        <dbReference type="EMBL" id="CAG7825533.1"/>
    </source>
</evidence>
<dbReference type="OrthoDB" id="1738954at2759"/>
<dbReference type="InterPro" id="IPR008271">
    <property type="entry name" value="Ser/Thr_kinase_AS"/>
</dbReference>
<dbReference type="Pfam" id="PF03607">
    <property type="entry name" value="DCX"/>
    <property type="match status" value="2"/>
</dbReference>
<feature type="compositionally biased region" description="Polar residues" evidence="5">
    <location>
        <begin position="15"/>
        <end position="35"/>
    </location>
</feature>
<evidence type="ECO:0000313" key="9">
    <source>
        <dbReference type="Proteomes" id="UP000708208"/>
    </source>
</evidence>
<dbReference type="SMART" id="SM00220">
    <property type="entry name" value="S_TKc"/>
    <property type="match status" value="1"/>
</dbReference>
<dbReference type="PROSITE" id="PS00107">
    <property type="entry name" value="PROTEIN_KINASE_ATP"/>
    <property type="match status" value="1"/>
</dbReference>
<dbReference type="PROSITE" id="PS00108">
    <property type="entry name" value="PROTEIN_KINASE_ST"/>
    <property type="match status" value="1"/>
</dbReference>
<dbReference type="GO" id="GO:0004672">
    <property type="term" value="F:protein kinase activity"/>
    <property type="evidence" value="ECO:0007669"/>
    <property type="project" value="InterPro"/>
</dbReference>
<comment type="caution">
    <text evidence="8">The sequence shown here is derived from an EMBL/GenBank/DDBJ whole genome shotgun (WGS) entry which is preliminary data.</text>
</comment>
<dbReference type="Pfam" id="PF00069">
    <property type="entry name" value="Pkinase"/>
    <property type="match status" value="1"/>
</dbReference>
<feature type="region of interest" description="Disordered" evidence="5">
    <location>
        <begin position="1"/>
        <end position="43"/>
    </location>
</feature>
<dbReference type="SMART" id="SM00537">
    <property type="entry name" value="DCX"/>
    <property type="match status" value="2"/>
</dbReference>
<dbReference type="InterPro" id="IPR000719">
    <property type="entry name" value="Prot_kinase_dom"/>
</dbReference>
<evidence type="ECO:0000256" key="1">
    <source>
        <dbReference type="ARBA" id="ARBA00022741"/>
    </source>
</evidence>
<keyword evidence="1 4" id="KW-0547">Nucleotide-binding</keyword>
<feature type="domain" description="Protein kinase" evidence="6">
    <location>
        <begin position="478"/>
        <end position="735"/>
    </location>
</feature>
<feature type="region of interest" description="Disordered" evidence="5">
    <location>
        <begin position="428"/>
        <end position="462"/>
    </location>
</feature>
<dbReference type="PROSITE" id="PS50309">
    <property type="entry name" value="DC"/>
    <property type="match status" value="2"/>
</dbReference>